<name>A0ABS5BQ32_9BACT</name>
<sequence length="106" mass="12548">MTDFEQLLQQARKRGTDKQFRRWVSFQPSCISGRFSEWVDGVGRCEAAHVRRTWMGSGTGKKGEFCCVPLTREEHLNQHQHGEDFYAPKEWWEQQALKYLRLWISG</sequence>
<reference evidence="1 2" key="1">
    <citation type="submission" date="2021-04" db="EMBL/GenBank/DDBJ databases">
        <authorList>
            <person name="Ivanova A."/>
        </authorList>
    </citation>
    <scope>NUCLEOTIDE SEQUENCE [LARGE SCALE GENOMIC DNA]</scope>
    <source>
        <strain evidence="1 2">G18</strain>
    </source>
</reference>
<accession>A0ABS5BQ32</accession>
<proteinExistence type="predicted"/>
<keyword evidence="2" id="KW-1185">Reference proteome</keyword>
<comment type="caution">
    <text evidence="1">The sequence shown here is derived from an EMBL/GenBank/DDBJ whole genome shotgun (WGS) entry which is preliminary data.</text>
</comment>
<dbReference type="RefSeq" id="WP_210653493.1">
    <property type="nucleotide sequence ID" value="NZ_JAGKQQ010000001.1"/>
</dbReference>
<protein>
    <recommendedName>
        <fullName evidence="3">HNH endonuclease</fullName>
    </recommendedName>
</protein>
<evidence type="ECO:0000313" key="2">
    <source>
        <dbReference type="Proteomes" id="UP000676565"/>
    </source>
</evidence>
<dbReference type="EMBL" id="JAGKQQ010000001">
    <property type="protein sequence ID" value="MBP3955415.1"/>
    <property type="molecule type" value="Genomic_DNA"/>
</dbReference>
<dbReference type="Proteomes" id="UP000676565">
    <property type="component" value="Unassembled WGS sequence"/>
</dbReference>
<evidence type="ECO:0008006" key="3">
    <source>
        <dbReference type="Google" id="ProtNLM"/>
    </source>
</evidence>
<organism evidence="1 2">
    <name type="scientific">Gemmata palustris</name>
    <dbReference type="NCBI Taxonomy" id="2822762"/>
    <lineage>
        <taxon>Bacteria</taxon>
        <taxon>Pseudomonadati</taxon>
        <taxon>Planctomycetota</taxon>
        <taxon>Planctomycetia</taxon>
        <taxon>Gemmatales</taxon>
        <taxon>Gemmataceae</taxon>
        <taxon>Gemmata</taxon>
    </lineage>
</organism>
<gene>
    <name evidence="1" type="ORF">J8F10_08990</name>
</gene>
<evidence type="ECO:0000313" key="1">
    <source>
        <dbReference type="EMBL" id="MBP3955415.1"/>
    </source>
</evidence>